<dbReference type="SUPFAM" id="SSF51695">
    <property type="entry name" value="PLC-like phosphodiesterases"/>
    <property type="match status" value="1"/>
</dbReference>
<dbReference type="GO" id="GO:0008081">
    <property type="term" value="F:phosphoric diester hydrolase activity"/>
    <property type="evidence" value="ECO:0007669"/>
    <property type="project" value="InterPro"/>
</dbReference>
<comment type="catalytic activity">
    <reaction evidence="1">
        <text>a 1,2-diacyl-sn-glycero-3-phospho-(1D-myo-inositol) = 1D-myo-inositol 1,2-cyclic phosphate + a 1,2-diacyl-sn-glycerol</text>
        <dbReference type="Rhea" id="RHEA:17093"/>
        <dbReference type="ChEBI" id="CHEBI:17815"/>
        <dbReference type="ChEBI" id="CHEBI:57880"/>
        <dbReference type="ChEBI" id="CHEBI:58484"/>
        <dbReference type="EC" id="4.6.1.13"/>
    </reaction>
</comment>
<dbReference type="Gene3D" id="2.80.10.50">
    <property type="match status" value="1"/>
</dbReference>
<protein>
    <recommendedName>
        <fullName evidence="3">1-phosphatidylinositol phosphodiesterase</fullName>
        <ecNumber evidence="2">4.6.1.13</ecNumber>
    </recommendedName>
    <alternativeName>
        <fullName evidence="4">Phosphatidylinositol diacylglycerol-lyase</fullName>
    </alternativeName>
    <alternativeName>
        <fullName evidence="5">Phosphatidylinositol-specific phospholipase C</fullName>
    </alternativeName>
</protein>
<dbReference type="InterPro" id="IPR051057">
    <property type="entry name" value="PI-PLC_domain"/>
</dbReference>
<dbReference type="InterPro" id="IPR000909">
    <property type="entry name" value="PLipase_C_PInositol-sp_X_dom"/>
</dbReference>
<evidence type="ECO:0000256" key="5">
    <source>
        <dbReference type="ARBA" id="ARBA00030782"/>
    </source>
</evidence>
<dbReference type="Proteomes" id="UP000292452">
    <property type="component" value="Unassembled WGS sequence"/>
</dbReference>
<evidence type="ECO:0000256" key="2">
    <source>
        <dbReference type="ARBA" id="ARBA00012581"/>
    </source>
</evidence>
<keyword evidence="9" id="KW-1185">Reference proteome</keyword>
<dbReference type="GO" id="GO:0004436">
    <property type="term" value="F:phosphatidylinositol diacylglycerol-lyase activity"/>
    <property type="evidence" value="ECO:0007669"/>
    <property type="project" value="UniProtKB-EC"/>
</dbReference>
<dbReference type="InterPro" id="IPR035992">
    <property type="entry name" value="Ricin_B-like_lectins"/>
</dbReference>
<reference evidence="8 9" key="1">
    <citation type="submission" date="2019-02" db="EMBL/GenBank/DDBJ databases">
        <title>Draft Genome Sequence of Streptomyces sp. AM-2504, identified by 16S rRNA comparative analysis as a Streptomyces Kasugaensis strain.</title>
        <authorList>
            <person name="Napolioni V."/>
            <person name="Giuliodori A.M."/>
            <person name="Spurio R."/>
            <person name="Fabbretti A."/>
        </authorList>
    </citation>
    <scope>NUCLEOTIDE SEQUENCE [LARGE SCALE GENOMIC DNA]</scope>
    <source>
        <strain evidence="8 9">AM-2504</strain>
    </source>
</reference>
<evidence type="ECO:0000313" key="8">
    <source>
        <dbReference type="EMBL" id="TBO60742.1"/>
    </source>
</evidence>
<dbReference type="Pfam" id="PF00388">
    <property type="entry name" value="PI-PLC-X"/>
    <property type="match status" value="1"/>
</dbReference>
<dbReference type="InterPro" id="IPR017946">
    <property type="entry name" value="PLC-like_Pdiesterase_TIM-brl"/>
</dbReference>
<dbReference type="EMBL" id="SIXH01000027">
    <property type="protein sequence ID" value="TBO60742.1"/>
    <property type="molecule type" value="Genomic_DNA"/>
</dbReference>
<proteinExistence type="predicted"/>
<organism evidence="8 9">
    <name type="scientific">Streptomyces kasugaensis</name>
    <dbReference type="NCBI Taxonomy" id="1946"/>
    <lineage>
        <taxon>Bacteria</taxon>
        <taxon>Bacillati</taxon>
        <taxon>Actinomycetota</taxon>
        <taxon>Actinomycetes</taxon>
        <taxon>Kitasatosporales</taxon>
        <taxon>Streptomycetaceae</taxon>
        <taxon>Streptomyces</taxon>
    </lineage>
</organism>
<dbReference type="CDD" id="cd00161">
    <property type="entry name" value="beta-trefoil_Ricin-like"/>
    <property type="match status" value="1"/>
</dbReference>
<comment type="caution">
    <text evidence="8">The sequence shown here is derived from an EMBL/GenBank/DDBJ whole genome shotgun (WGS) entry which is preliminary data.</text>
</comment>
<name>A0A4Q9HZL1_STRKA</name>
<dbReference type="EC" id="4.6.1.13" evidence="2"/>
<dbReference type="SUPFAM" id="SSF50370">
    <property type="entry name" value="Ricin B-like lectins"/>
    <property type="match status" value="1"/>
</dbReference>
<dbReference type="RefSeq" id="WP_094791841.1">
    <property type="nucleotide sequence ID" value="NZ_SIXH01000027.1"/>
</dbReference>
<evidence type="ECO:0000256" key="6">
    <source>
        <dbReference type="SAM" id="MobiDB-lite"/>
    </source>
</evidence>
<dbReference type="GO" id="GO:0006629">
    <property type="term" value="P:lipid metabolic process"/>
    <property type="evidence" value="ECO:0007669"/>
    <property type="project" value="InterPro"/>
</dbReference>
<dbReference type="PANTHER" id="PTHR13593:SF113">
    <property type="entry name" value="SI:DKEY-266F7.9"/>
    <property type="match status" value="1"/>
</dbReference>
<sequence length="548" mass="60613">MPDIHRQSSWDTNSPSAPESVHGPGPEYGTGQAGAPESEREMLVSGADAEAGMQDTAPPPAGEVTPAESAPAPWGSILTDPKPQALSEIGLLGGGTPEYWMSGIPGNVNVRDLSIPGTHQSASYRGTNYFDRVRCQSQNLRWQLENGVRYMDIRLRQFGGSRGYFDVYHRYWLEQRFGNVLQICRTFLNSHRSEAILMRVSGDGSWSDDYFSTFRHYLDTYWGSYGMRDDFYISSSFPTLGQARGKIVLMSGWPYLGYGLPFSNESYFDIQDNDESTPVFKRQQINGQLVRARGNWPPKSKMYVNHTSAWSLTKTPWSFASEMNPYTLDRLNDLYTPGTGVGVVAMDWINRPSGNSNTVNDVLPKAIIRYNPITSATTGPRVLTLNGPANAPASGDVYSGHAGQSFTLVPAGIGSNLRIYYRIVNPYNGLALSMGADSVVNAQPVNPWNDQYFYRVLRTQDEEYTIKYYSLEGVYNGLALTMSNTGVVTGTRYNNYQSQNFLLPTQGDGSTGIRSKNYWVGADSSREASNAVATQETQGIPDNAPLQD</sequence>
<dbReference type="SMART" id="SM00148">
    <property type="entry name" value="PLCXc"/>
    <property type="match status" value="1"/>
</dbReference>
<evidence type="ECO:0000313" key="9">
    <source>
        <dbReference type="Proteomes" id="UP000292452"/>
    </source>
</evidence>
<evidence type="ECO:0000259" key="7">
    <source>
        <dbReference type="SMART" id="SM00148"/>
    </source>
</evidence>
<accession>A0A4Q9HZL1</accession>
<evidence type="ECO:0000256" key="1">
    <source>
        <dbReference type="ARBA" id="ARBA00001316"/>
    </source>
</evidence>
<feature type="domain" description="Phosphatidylinositol-specific phospholipase C X" evidence="7">
    <location>
        <begin position="113"/>
        <end position="252"/>
    </location>
</feature>
<dbReference type="PANTHER" id="PTHR13593">
    <property type="match status" value="1"/>
</dbReference>
<evidence type="ECO:0000256" key="3">
    <source>
        <dbReference type="ARBA" id="ARBA00019758"/>
    </source>
</evidence>
<evidence type="ECO:0000256" key="4">
    <source>
        <dbReference type="ARBA" id="ARBA00030474"/>
    </source>
</evidence>
<gene>
    <name evidence="8" type="ORF">EYS09_05065</name>
</gene>
<dbReference type="Gene3D" id="3.20.20.190">
    <property type="entry name" value="Phosphatidylinositol (PI) phosphodiesterase"/>
    <property type="match status" value="1"/>
</dbReference>
<dbReference type="AlphaFoldDB" id="A0A4Q9HZL1"/>
<feature type="region of interest" description="Disordered" evidence="6">
    <location>
        <begin position="1"/>
        <end position="72"/>
    </location>
</feature>
<dbReference type="OrthoDB" id="7191982at2"/>